<dbReference type="Gene3D" id="3.40.30.10">
    <property type="entry name" value="Glutaredoxin"/>
    <property type="match status" value="1"/>
</dbReference>
<sequence>MLSAQSLKEIDIELAKYPADQRRSAVMGALRIAQVELGWLKPETIEFVANYIGIPAIAAYEVATFYNMYDLQPVGKYKLTVCTNLPCALRGGVDAGEYLKQKLGIGYGETTADGKFTLVEGECMGACGDAPVMLLNNHKMCSFMDAAAIDAKLAELQ</sequence>
<evidence type="ECO:0000256" key="1">
    <source>
        <dbReference type="ARBA" id="ARBA00010643"/>
    </source>
</evidence>
<dbReference type="GO" id="GO:0046872">
    <property type="term" value="F:metal ion binding"/>
    <property type="evidence" value="ECO:0007669"/>
    <property type="project" value="UniProtKB-KW"/>
</dbReference>
<evidence type="ECO:0000313" key="10">
    <source>
        <dbReference type="Proteomes" id="UP000219669"/>
    </source>
</evidence>
<dbReference type="CDD" id="cd03064">
    <property type="entry name" value="TRX_Fd_NuoE"/>
    <property type="match status" value="1"/>
</dbReference>
<dbReference type="GO" id="GO:0003954">
    <property type="term" value="F:NADH dehydrogenase activity"/>
    <property type="evidence" value="ECO:0007669"/>
    <property type="project" value="TreeGrafter"/>
</dbReference>
<feature type="binding site" evidence="8">
    <location>
        <position position="127"/>
    </location>
    <ligand>
        <name>[2Fe-2S] cluster</name>
        <dbReference type="ChEBI" id="CHEBI:190135"/>
    </ligand>
</feature>
<feature type="binding site" evidence="8">
    <location>
        <position position="82"/>
    </location>
    <ligand>
        <name>[2Fe-2S] cluster</name>
        <dbReference type="ChEBI" id="CHEBI:190135"/>
    </ligand>
</feature>
<dbReference type="SUPFAM" id="SSF52833">
    <property type="entry name" value="Thioredoxin-like"/>
    <property type="match status" value="1"/>
</dbReference>
<evidence type="ECO:0000313" key="9">
    <source>
        <dbReference type="EMBL" id="SOD66992.1"/>
    </source>
</evidence>
<organism evidence="9 10">
    <name type="scientific">Alysiella filiformis DSM 16848</name>
    <dbReference type="NCBI Taxonomy" id="1120981"/>
    <lineage>
        <taxon>Bacteria</taxon>
        <taxon>Pseudomonadati</taxon>
        <taxon>Pseudomonadota</taxon>
        <taxon>Betaproteobacteria</taxon>
        <taxon>Neisseriales</taxon>
        <taxon>Neisseriaceae</taxon>
        <taxon>Alysiella</taxon>
    </lineage>
</organism>
<dbReference type="OrthoDB" id="9807941at2"/>
<keyword evidence="5 8" id="KW-0411">Iron-sulfur</keyword>
<dbReference type="InterPro" id="IPR041921">
    <property type="entry name" value="NuoE_N"/>
</dbReference>
<dbReference type="PROSITE" id="PS01099">
    <property type="entry name" value="COMPLEX1_24K"/>
    <property type="match status" value="1"/>
</dbReference>
<dbReference type="Gene3D" id="1.10.10.1590">
    <property type="entry name" value="NADH-quinone oxidoreductase subunit E"/>
    <property type="match status" value="1"/>
</dbReference>
<evidence type="ECO:0000256" key="6">
    <source>
        <dbReference type="ARBA" id="ARBA00034078"/>
    </source>
</evidence>
<dbReference type="AlphaFoldDB" id="A0A286E7V7"/>
<dbReference type="Pfam" id="PF01257">
    <property type="entry name" value="2Fe-2S_thioredx"/>
    <property type="match status" value="1"/>
</dbReference>
<reference evidence="9 10" key="1">
    <citation type="submission" date="2017-09" db="EMBL/GenBank/DDBJ databases">
        <authorList>
            <person name="Ehlers B."/>
            <person name="Leendertz F.H."/>
        </authorList>
    </citation>
    <scope>NUCLEOTIDE SEQUENCE [LARGE SCALE GENOMIC DNA]</scope>
    <source>
        <strain evidence="9 10">DSM 16848</strain>
    </source>
</reference>
<dbReference type="FunFam" id="1.10.10.1590:FF:000001">
    <property type="entry name" value="NADH-quinone oxidoreductase subunit E"/>
    <property type="match status" value="1"/>
</dbReference>
<comment type="similarity">
    <text evidence="1">Belongs to the complex I 24 kDa subunit family.</text>
</comment>
<comment type="cofactor">
    <cofactor evidence="6">
        <name>[2Fe-2S] cluster</name>
        <dbReference type="ChEBI" id="CHEBI:190135"/>
    </cofactor>
</comment>
<dbReference type="Proteomes" id="UP000219669">
    <property type="component" value="Unassembled WGS sequence"/>
</dbReference>
<dbReference type="PIRSF" id="PIRSF000216">
    <property type="entry name" value="NADH_DH_24kDa"/>
    <property type="match status" value="1"/>
</dbReference>
<keyword evidence="3 8" id="KW-0479">Metal-binding</keyword>
<dbReference type="NCBIfam" id="TIGR01958">
    <property type="entry name" value="nuoE_fam"/>
    <property type="match status" value="1"/>
</dbReference>
<evidence type="ECO:0000256" key="3">
    <source>
        <dbReference type="ARBA" id="ARBA00022723"/>
    </source>
</evidence>
<protein>
    <submittedName>
        <fullName evidence="9">NADH-quinone oxidoreductase subunit E</fullName>
    </submittedName>
</protein>
<dbReference type="PANTHER" id="PTHR10371">
    <property type="entry name" value="NADH DEHYDROGENASE UBIQUINONE FLAVOPROTEIN 2, MITOCHONDRIAL"/>
    <property type="match status" value="1"/>
</dbReference>
<comment type="catalytic activity">
    <reaction evidence="7">
        <text>a quinone + NADH + 5 H(+)(in) = a quinol + NAD(+) + 4 H(+)(out)</text>
        <dbReference type="Rhea" id="RHEA:57888"/>
        <dbReference type="ChEBI" id="CHEBI:15378"/>
        <dbReference type="ChEBI" id="CHEBI:24646"/>
        <dbReference type="ChEBI" id="CHEBI:57540"/>
        <dbReference type="ChEBI" id="CHEBI:57945"/>
        <dbReference type="ChEBI" id="CHEBI:132124"/>
    </reaction>
</comment>
<evidence type="ECO:0000256" key="4">
    <source>
        <dbReference type="ARBA" id="ARBA00023004"/>
    </source>
</evidence>
<evidence type="ECO:0000256" key="2">
    <source>
        <dbReference type="ARBA" id="ARBA00022714"/>
    </source>
</evidence>
<evidence type="ECO:0000256" key="8">
    <source>
        <dbReference type="PIRSR" id="PIRSR000216-1"/>
    </source>
</evidence>
<feature type="binding site" evidence="8">
    <location>
        <position position="123"/>
    </location>
    <ligand>
        <name>[2Fe-2S] cluster</name>
        <dbReference type="ChEBI" id="CHEBI:190135"/>
    </ligand>
</feature>
<dbReference type="EMBL" id="OCNF01000005">
    <property type="protein sequence ID" value="SOD66992.1"/>
    <property type="molecule type" value="Genomic_DNA"/>
</dbReference>
<dbReference type="RefSeq" id="WP_097113845.1">
    <property type="nucleotide sequence ID" value="NZ_CP083931.1"/>
</dbReference>
<accession>A0A286E7V7</accession>
<dbReference type="GO" id="GO:0051537">
    <property type="term" value="F:2 iron, 2 sulfur cluster binding"/>
    <property type="evidence" value="ECO:0007669"/>
    <property type="project" value="UniProtKB-KW"/>
</dbReference>
<dbReference type="PANTHER" id="PTHR10371:SF3">
    <property type="entry name" value="NADH DEHYDROGENASE [UBIQUINONE] FLAVOPROTEIN 2, MITOCHONDRIAL"/>
    <property type="match status" value="1"/>
</dbReference>
<keyword evidence="2 8" id="KW-0001">2Fe-2S</keyword>
<keyword evidence="10" id="KW-1185">Reference proteome</keyword>
<feature type="binding site" evidence="8">
    <location>
        <position position="87"/>
    </location>
    <ligand>
        <name>[2Fe-2S] cluster</name>
        <dbReference type="ChEBI" id="CHEBI:190135"/>
    </ligand>
</feature>
<name>A0A286E7V7_9NEIS</name>
<evidence type="ECO:0000256" key="7">
    <source>
        <dbReference type="ARBA" id="ARBA00047712"/>
    </source>
</evidence>
<comment type="cofactor">
    <cofactor evidence="8">
        <name>[2Fe-2S] cluster</name>
        <dbReference type="ChEBI" id="CHEBI:190135"/>
    </cofactor>
    <text evidence="8">Binds 1 [2Fe-2S] cluster.</text>
</comment>
<dbReference type="InterPro" id="IPR036249">
    <property type="entry name" value="Thioredoxin-like_sf"/>
</dbReference>
<dbReference type="InterPro" id="IPR002023">
    <property type="entry name" value="NuoE-like"/>
</dbReference>
<dbReference type="InterPro" id="IPR042128">
    <property type="entry name" value="NuoE_dom"/>
</dbReference>
<evidence type="ECO:0000256" key="5">
    <source>
        <dbReference type="ARBA" id="ARBA00023014"/>
    </source>
</evidence>
<dbReference type="NCBIfam" id="NF005723">
    <property type="entry name" value="PRK07539.1-3"/>
    <property type="match status" value="1"/>
</dbReference>
<keyword evidence="4 8" id="KW-0408">Iron</keyword>
<gene>
    <name evidence="9" type="ORF">SAMN02746062_00767</name>
</gene>
<proteinExistence type="inferred from homology"/>